<dbReference type="EMBL" id="JBHLUX010000020">
    <property type="protein sequence ID" value="MFC0470445.1"/>
    <property type="molecule type" value="Genomic_DNA"/>
</dbReference>
<evidence type="ECO:0000313" key="3">
    <source>
        <dbReference type="Proteomes" id="UP001589838"/>
    </source>
</evidence>
<dbReference type="Proteomes" id="UP001589838">
    <property type="component" value="Unassembled WGS sequence"/>
</dbReference>
<evidence type="ECO:0000313" key="2">
    <source>
        <dbReference type="EMBL" id="MFC0470445.1"/>
    </source>
</evidence>
<organism evidence="2 3">
    <name type="scientific">Halalkalibacter kiskunsagensis</name>
    <dbReference type="NCBI Taxonomy" id="1548599"/>
    <lineage>
        <taxon>Bacteria</taxon>
        <taxon>Bacillati</taxon>
        <taxon>Bacillota</taxon>
        <taxon>Bacilli</taxon>
        <taxon>Bacillales</taxon>
        <taxon>Bacillaceae</taxon>
        <taxon>Halalkalibacter</taxon>
    </lineage>
</organism>
<feature type="region of interest" description="Disordered" evidence="1">
    <location>
        <begin position="1"/>
        <end position="52"/>
    </location>
</feature>
<sequence length="52" mass="5913">MMDVEKKEQNQQPVQTTTDEQIQSSVNQKAKEGGKTAQNDGFRYDYDDSSDV</sequence>
<accession>A0ABV6KAV6</accession>
<comment type="caution">
    <text evidence="2">The sequence shown here is derived from an EMBL/GenBank/DDBJ whole genome shotgun (WGS) entry which is preliminary data.</text>
</comment>
<reference evidence="2 3" key="1">
    <citation type="submission" date="2024-09" db="EMBL/GenBank/DDBJ databases">
        <authorList>
            <person name="Sun Q."/>
            <person name="Mori K."/>
        </authorList>
    </citation>
    <scope>NUCLEOTIDE SEQUENCE [LARGE SCALE GENOMIC DNA]</scope>
    <source>
        <strain evidence="2 3">NCAIM B.02610</strain>
    </source>
</reference>
<name>A0ABV6KAV6_9BACI</name>
<proteinExistence type="predicted"/>
<keyword evidence="3" id="KW-1185">Reference proteome</keyword>
<protein>
    <submittedName>
        <fullName evidence="2">Uncharacterized protein</fullName>
    </submittedName>
</protein>
<evidence type="ECO:0000256" key="1">
    <source>
        <dbReference type="SAM" id="MobiDB-lite"/>
    </source>
</evidence>
<gene>
    <name evidence="2" type="ORF">ACFFHM_07890</name>
</gene>
<feature type="compositionally biased region" description="Polar residues" evidence="1">
    <location>
        <begin position="10"/>
        <end position="28"/>
    </location>
</feature>